<dbReference type="Proteomes" id="UP000281553">
    <property type="component" value="Unassembled WGS sequence"/>
</dbReference>
<evidence type="ECO:0000313" key="3">
    <source>
        <dbReference type="Proteomes" id="UP000281553"/>
    </source>
</evidence>
<organism evidence="2 3">
    <name type="scientific">Dibothriocephalus latus</name>
    <name type="common">Fish tapeworm</name>
    <name type="synonym">Diphyllobothrium latum</name>
    <dbReference type="NCBI Taxonomy" id="60516"/>
    <lineage>
        <taxon>Eukaryota</taxon>
        <taxon>Metazoa</taxon>
        <taxon>Spiralia</taxon>
        <taxon>Lophotrochozoa</taxon>
        <taxon>Platyhelminthes</taxon>
        <taxon>Cestoda</taxon>
        <taxon>Eucestoda</taxon>
        <taxon>Diphyllobothriidea</taxon>
        <taxon>Diphyllobothriidae</taxon>
        <taxon>Dibothriocephalus</taxon>
    </lineage>
</organism>
<gene>
    <name evidence="2" type="ORF">DILT_LOCUS14780</name>
</gene>
<keyword evidence="3" id="KW-1185">Reference proteome</keyword>
<name>A0A3P7M9Y8_DIBLA</name>
<feature type="region of interest" description="Disordered" evidence="1">
    <location>
        <begin position="1"/>
        <end position="85"/>
    </location>
</feature>
<accession>A0A3P7M9Y8</accession>
<reference evidence="2 3" key="1">
    <citation type="submission" date="2018-11" db="EMBL/GenBank/DDBJ databases">
        <authorList>
            <consortium name="Pathogen Informatics"/>
        </authorList>
    </citation>
    <scope>NUCLEOTIDE SEQUENCE [LARGE SCALE GENOMIC DNA]</scope>
</reference>
<dbReference type="EMBL" id="UYRU01075814">
    <property type="protein sequence ID" value="VDN26295.1"/>
    <property type="molecule type" value="Genomic_DNA"/>
</dbReference>
<dbReference type="AlphaFoldDB" id="A0A3P7M9Y8"/>
<proteinExistence type="predicted"/>
<sequence>MTTNPPKLHARLSRPPKKVVTPIKRRSRRRRKKTKRTRRRNRVTRTTLPSMTFGAKTVRMQLTRRVPLPPPPRTTRRRHPRRARK</sequence>
<feature type="compositionally biased region" description="Basic residues" evidence="1">
    <location>
        <begin position="8"/>
        <end position="43"/>
    </location>
</feature>
<evidence type="ECO:0000256" key="1">
    <source>
        <dbReference type="SAM" id="MobiDB-lite"/>
    </source>
</evidence>
<evidence type="ECO:0000313" key="2">
    <source>
        <dbReference type="EMBL" id="VDN26295.1"/>
    </source>
</evidence>
<feature type="compositionally biased region" description="Basic residues" evidence="1">
    <location>
        <begin position="74"/>
        <end position="85"/>
    </location>
</feature>
<protein>
    <submittedName>
        <fullName evidence="2">Uncharacterized protein</fullName>
    </submittedName>
</protein>